<gene>
    <name evidence="6" type="ORF">B1B_03689</name>
</gene>
<dbReference type="GO" id="GO:0016020">
    <property type="term" value="C:membrane"/>
    <property type="evidence" value="ECO:0007669"/>
    <property type="project" value="UniProtKB-SubCell"/>
</dbReference>
<evidence type="ECO:0000256" key="1">
    <source>
        <dbReference type="ARBA" id="ARBA00004141"/>
    </source>
</evidence>
<keyword evidence="3 5" id="KW-1133">Transmembrane helix</keyword>
<comment type="subcellular location">
    <subcellularLocation>
        <location evidence="1">Membrane</location>
        <topology evidence="1">Multi-pass membrane protein</topology>
    </subcellularLocation>
</comment>
<keyword evidence="4 5" id="KW-0472">Membrane</keyword>
<dbReference type="EMBL" id="AUZY01002280">
    <property type="protein sequence ID" value="EQD72560.1"/>
    <property type="molecule type" value="Genomic_DNA"/>
</dbReference>
<feature type="transmembrane region" description="Helical" evidence="5">
    <location>
        <begin position="43"/>
        <end position="68"/>
    </location>
</feature>
<organism evidence="6">
    <name type="scientific">mine drainage metagenome</name>
    <dbReference type="NCBI Taxonomy" id="410659"/>
    <lineage>
        <taxon>unclassified sequences</taxon>
        <taxon>metagenomes</taxon>
        <taxon>ecological metagenomes</taxon>
    </lineage>
</organism>
<feature type="transmembrane region" description="Helical" evidence="5">
    <location>
        <begin position="6"/>
        <end position="31"/>
    </location>
</feature>
<sequence>LPQLFTVLGVAGFSFLVGGGISYTVGAIVYARRRPDPFPSVFGYHEVFHALVVVGAIAEFIVIAFFAVL</sequence>
<dbReference type="InterPro" id="IPR004254">
    <property type="entry name" value="AdipoR/HlyIII-related"/>
</dbReference>
<proteinExistence type="predicted"/>
<dbReference type="Pfam" id="PF03006">
    <property type="entry name" value="HlyIII"/>
    <property type="match status" value="1"/>
</dbReference>
<feature type="non-terminal residue" evidence="6">
    <location>
        <position position="1"/>
    </location>
</feature>
<comment type="caution">
    <text evidence="6">The sequence shown here is derived from an EMBL/GenBank/DDBJ whole genome shotgun (WGS) entry which is preliminary data.</text>
</comment>
<protein>
    <submittedName>
        <fullName evidence="6">Hly-III related protein</fullName>
    </submittedName>
</protein>
<keyword evidence="2 5" id="KW-0812">Transmembrane</keyword>
<evidence type="ECO:0000256" key="4">
    <source>
        <dbReference type="ARBA" id="ARBA00023136"/>
    </source>
</evidence>
<name>T1CT68_9ZZZZ</name>
<reference evidence="6" key="2">
    <citation type="journal article" date="2014" name="ISME J.">
        <title>Microbial stratification in low pH oxic and suboxic macroscopic growths along an acid mine drainage.</title>
        <authorList>
            <person name="Mendez-Garcia C."/>
            <person name="Mesa V."/>
            <person name="Sprenger R.R."/>
            <person name="Richter M."/>
            <person name="Diez M.S."/>
            <person name="Solano J."/>
            <person name="Bargiela R."/>
            <person name="Golyshina O.V."/>
            <person name="Manteca A."/>
            <person name="Ramos J.L."/>
            <person name="Gallego J.R."/>
            <person name="Llorente I."/>
            <person name="Martins Dos Santos V.A."/>
            <person name="Jensen O.N."/>
            <person name="Pelaez A.I."/>
            <person name="Sanchez J."/>
            <person name="Ferrer M."/>
        </authorList>
    </citation>
    <scope>NUCLEOTIDE SEQUENCE</scope>
</reference>
<evidence type="ECO:0000256" key="2">
    <source>
        <dbReference type="ARBA" id="ARBA00022692"/>
    </source>
</evidence>
<dbReference type="AlphaFoldDB" id="T1CT68"/>
<reference evidence="6" key="1">
    <citation type="submission" date="2013-08" db="EMBL/GenBank/DDBJ databases">
        <authorList>
            <person name="Mendez C."/>
            <person name="Richter M."/>
            <person name="Ferrer M."/>
            <person name="Sanchez J."/>
        </authorList>
    </citation>
    <scope>NUCLEOTIDE SEQUENCE</scope>
</reference>
<evidence type="ECO:0000313" key="6">
    <source>
        <dbReference type="EMBL" id="EQD72560.1"/>
    </source>
</evidence>
<accession>T1CT68</accession>
<evidence type="ECO:0000256" key="3">
    <source>
        <dbReference type="ARBA" id="ARBA00022989"/>
    </source>
</evidence>
<evidence type="ECO:0000256" key="5">
    <source>
        <dbReference type="SAM" id="Phobius"/>
    </source>
</evidence>